<comment type="subcellular location">
    <subcellularLocation>
        <location evidence="1">Membrane</location>
        <topology evidence="1">Multi-pass membrane protein</topology>
    </subcellularLocation>
</comment>
<feature type="transmembrane region" description="Helical" evidence="6">
    <location>
        <begin position="59"/>
        <end position="81"/>
    </location>
</feature>
<evidence type="ECO:0000313" key="7">
    <source>
        <dbReference type="EMBL" id="BCU83031.1"/>
    </source>
</evidence>
<evidence type="ECO:0000256" key="6">
    <source>
        <dbReference type="SAM" id="Phobius"/>
    </source>
</evidence>
<name>A0A8D5UIE9_9BACL</name>
<feature type="transmembrane region" description="Helical" evidence="6">
    <location>
        <begin position="157"/>
        <end position="174"/>
    </location>
</feature>
<accession>A0A8D5UIE9</accession>
<dbReference type="Gene3D" id="1.20.1740.10">
    <property type="entry name" value="Amino acid/polyamine transporter I"/>
    <property type="match status" value="1"/>
</dbReference>
<dbReference type="RefSeq" id="WP_212773305.1">
    <property type="nucleotide sequence ID" value="NZ_AP024601.1"/>
</dbReference>
<dbReference type="PIRSF" id="PIRSF006060">
    <property type="entry name" value="AA_transporter"/>
    <property type="match status" value="1"/>
</dbReference>
<dbReference type="GO" id="GO:0016020">
    <property type="term" value="C:membrane"/>
    <property type="evidence" value="ECO:0007669"/>
    <property type="project" value="UniProtKB-SubCell"/>
</dbReference>
<sequence>MSLFRKKSIPDLIKTTQQGRTLRKELNAWDLTLLGIGAIIGTGIFVLTGEGALKAGPGLILSFVVAGLACAFAALSYAEFASTVPVSGSVYTYSYAIMGEFWAWIIGWDLILEYLLAVSAVSAGWSGYFQSLLEGFGIHLPTVLTAAPGAVPGKTTLFNLPAFLIVMLLTFLLARGIRESKRANNVMVVLKVAVVLAFIFVGVWYVKPAHWQPFTPFGWDGIFNAAALVFFAYLGFDAVSTAAEETRNPGRDLPRGILYSLGICTLLYVVVSGILTGIVRYPEFKGYEDRPVALALQTVGQNWFAGFISLGAILGMTTVMLVMLYGQTRVIFAMSRDGLLPRGFSTVHEKFRTPFGATWISGTVAALIGALVPLGDIAELVNMGTLAAFVMISIAVIILRKTQPDLPRAFRCPAVPWIPLLAILFCVLLLAHLPLITWIRFAIWLAIGFAIYFTYSRKRSSLNTQSTIHLDQ</sequence>
<feature type="transmembrane region" description="Helical" evidence="6">
    <location>
        <begin position="257"/>
        <end position="282"/>
    </location>
</feature>
<dbReference type="KEGG" id="pabs:JIR001_28140"/>
<dbReference type="PANTHER" id="PTHR43243">
    <property type="entry name" value="INNER MEMBRANE TRANSPORTER YGJI-RELATED"/>
    <property type="match status" value="1"/>
</dbReference>
<feature type="transmembrane region" description="Helical" evidence="6">
    <location>
        <begin position="411"/>
        <end position="431"/>
    </location>
</feature>
<dbReference type="EMBL" id="AP024601">
    <property type="protein sequence ID" value="BCU83031.1"/>
    <property type="molecule type" value="Genomic_DNA"/>
</dbReference>
<evidence type="ECO:0000256" key="3">
    <source>
        <dbReference type="ARBA" id="ARBA00022692"/>
    </source>
</evidence>
<evidence type="ECO:0000256" key="4">
    <source>
        <dbReference type="ARBA" id="ARBA00022989"/>
    </source>
</evidence>
<feature type="transmembrane region" description="Helical" evidence="6">
    <location>
        <begin position="302"/>
        <end position="326"/>
    </location>
</feature>
<dbReference type="AlphaFoldDB" id="A0A8D5UIE9"/>
<dbReference type="Proteomes" id="UP000677436">
    <property type="component" value="Chromosome"/>
</dbReference>
<organism evidence="7 8">
    <name type="scientific">Polycladomyces abyssicola</name>
    <dbReference type="NCBI Taxonomy" id="1125966"/>
    <lineage>
        <taxon>Bacteria</taxon>
        <taxon>Bacillati</taxon>
        <taxon>Bacillota</taxon>
        <taxon>Bacilli</taxon>
        <taxon>Bacillales</taxon>
        <taxon>Thermoactinomycetaceae</taxon>
        <taxon>Polycladomyces</taxon>
    </lineage>
</organism>
<feature type="transmembrane region" description="Helical" evidence="6">
    <location>
        <begin position="186"/>
        <end position="205"/>
    </location>
</feature>
<dbReference type="Pfam" id="PF13520">
    <property type="entry name" value="AA_permease_2"/>
    <property type="match status" value="1"/>
</dbReference>
<gene>
    <name evidence="7" type="primary">yhdG_3</name>
    <name evidence="7" type="ORF">JIR001_28140</name>
</gene>
<dbReference type="GO" id="GO:0015171">
    <property type="term" value="F:amino acid transmembrane transporter activity"/>
    <property type="evidence" value="ECO:0007669"/>
    <property type="project" value="TreeGrafter"/>
</dbReference>
<proteinExistence type="predicted"/>
<reference evidence="7" key="1">
    <citation type="journal article" date="2013" name="Int. J. Syst. Evol. Microbiol.">
        <title>Polycladomyces abyssicola gen. nov., sp. nov., a thermophilic filamentous bacterium isolated from hemipelagic sediment.</title>
        <authorList>
            <person name="Tsubouchi T."/>
            <person name="Shimane Y."/>
            <person name="Mori K."/>
            <person name="Usui K."/>
            <person name="Hiraki T."/>
            <person name="Tame A."/>
            <person name="Uematsu K."/>
            <person name="Maruyama T."/>
            <person name="Hatada Y."/>
        </authorList>
    </citation>
    <scope>NUCLEOTIDE SEQUENCE</scope>
    <source>
        <strain evidence="7">JIR-001</strain>
    </source>
</reference>
<reference evidence="7" key="2">
    <citation type="journal article" date="2021" name="Microbiol. Resour. Announc.">
        <title>Complete Genome Sequence of Polycladomyces abyssicola JIR-001T, Isolated from Hemipelagic Sediment in Deep Seawater.</title>
        <authorList>
            <person name="Tsubouchi T."/>
            <person name="Kaneko Y."/>
        </authorList>
    </citation>
    <scope>NUCLEOTIDE SEQUENCE</scope>
    <source>
        <strain evidence="7">JIR-001</strain>
    </source>
</reference>
<feature type="transmembrane region" description="Helical" evidence="6">
    <location>
        <begin position="28"/>
        <end position="47"/>
    </location>
</feature>
<feature type="transmembrane region" description="Helical" evidence="6">
    <location>
        <begin position="217"/>
        <end position="236"/>
    </location>
</feature>
<evidence type="ECO:0000256" key="1">
    <source>
        <dbReference type="ARBA" id="ARBA00004141"/>
    </source>
</evidence>
<feature type="transmembrane region" description="Helical" evidence="6">
    <location>
        <begin position="355"/>
        <end position="374"/>
    </location>
</feature>
<keyword evidence="8" id="KW-1185">Reference proteome</keyword>
<feature type="transmembrane region" description="Helical" evidence="6">
    <location>
        <begin position="437"/>
        <end position="455"/>
    </location>
</feature>
<dbReference type="PANTHER" id="PTHR43243:SF4">
    <property type="entry name" value="CATIONIC AMINO ACID TRANSPORTER 4"/>
    <property type="match status" value="1"/>
</dbReference>
<evidence type="ECO:0000313" key="8">
    <source>
        <dbReference type="Proteomes" id="UP000677436"/>
    </source>
</evidence>
<dbReference type="InterPro" id="IPR002293">
    <property type="entry name" value="AA/rel_permease1"/>
</dbReference>
<keyword evidence="5 6" id="KW-0472">Membrane</keyword>
<feature type="transmembrane region" description="Helical" evidence="6">
    <location>
        <begin position="380"/>
        <end position="399"/>
    </location>
</feature>
<keyword evidence="2" id="KW-0813">Transport</keyword>
<protein>
    <submittedName>
        <fullName evidence="7">Putative amino acid permease YhdG</fullName>
    </submittedName>
</protein>
<keyword evidence="4 6" id="KW-1133">Transmembrane helix</keyword>
<evidence type="ECO:0000256" key="5">
    <source>
        <dbReference type="ARBA" id="ARBA00023136"/>
    </source>
</evidence>
<feature type="transmembrane region" description="Helical" evidence="6">
    <location>
        <begin position="101"/>
        <end position="125"/>
    </location>
</feature>
<keyword evidence="3 6" id="KW-0812">Transmembrane</keyword>
<evidence type="ECO:0000256" key="2">
    <source>
        <dbReference type="ARBA" id="ARBA00022448"/>
    </source>
</evidence>